<feature type="domain" description="RING-type" evidence="13">
    <location>
        <begin position="771"/>
        <end position="806"/>
    </location>
</feature>
<dbReference type="Pfam" id="PF23341">
    <property type="entry name" value="PEP5_VPS11_N"/>
    <property type="match status" value="1"/>
</dbReference>
<dbReference type="InterPro" id="IPR024763">
    <property type="entry name" value="VPS11_C"/>
</dbReference>
<comment type="subunit">
    <text evidence="9">Component of the homotypic vacuole fusion and vacuole protein sorting (HOPS) complex. Component of the class C core vacuole/endosome tethering (CORVET) complex.</text>
</comment>
<comment type="catalytic activity">
    <reaction evidence="9">
        <text>S-ubiquitinyl-[E2 ubiquitin-conjugating enzyme]-L-cysteine + [acceptor protein]-L-lysine = [E2 ubiquitin-conjugating enzyme]-L-cysteine + N(6)-ubiquitinyl-[acceptor protein]-L-lysine.</text>
        <dbReference type="EC" id="2.3.2.27"/>
    </reaction>
</comment>
<name>A0A1V2L8E7_CYBFA</name>
<dbReference type="InterPro" id="IPR057307">
    <property type="entry name" value="PEP5_VPS11_N"/>
</dbReference>
<keyword evidence="9" id="KW-0926">Vacuole</keyword>
<dbReference type="STRING" id="36022.A0A1V2L8E7"/>
<evidence type="ECO:0000256" key="4">
    <source>
        <dbReference type="ARBA" id="ARBA00022771"/>
    </source>
</evidence>
<keyword evidence="9" id="KW-0833">Ubl conjugation pathway</keyword>
<dbReference type="EMBL" id="MPUK01000003">
    <property type="protein sequence ID" value="ONH68123.1"/>
    <property type="molecule type" value="Genomic_DNA"/>
</dbReference>
<dbReference type="GO" id="GO:0006886">
    <property type="term" value="P:intracellular protein transport"/>
    <property type="evidence" value="ECO:0007669"/>
    <property type="project" value="UniProtKB-UniRule"/>
</dbReference>
<evidence type="ECO:0000256" key="1">
    <source>
        <dbReference type="ARBA" id="ARBA00007070"/>
    </source>
</evidence>
<evidence type="ECO:0000256" key="11">
    <source>
        <dbReference type="PROSITE-ProRule" id="PRU01006"/>
    </source>
</evidence>
<dbReference type="GO" id="GO:0007033">
    <property type="term" value="P:vacuole organization"/>
    <property type="evidence" value="ECO:0007669"/>
    <property type="project" value="TreeGrafter"/>
</dbReference>
<evidence type="ECO:0000256" key="12">
    <source>
        <dbReference type="SAM" id="Coils"/>
    </source>
</evidence>
<feature type="coiled-coil region" evidence="12">
    <location>
        <begin position="728"/>
        <end position="762"/>
    </location>
</feature>
<comment type="similarity">
    <text evidence="1 9">Belongs to the VPS11 family.</text>
</comment>
<dbReference type="PROSITE" id="PS50236">
    <property type="entry name" value="CHCR"/>
    <property type="match status" value="1"/>
</dbReference>
<keyword evidence="7 9" id="KW-0472">Membrane</keyword>
<dbReference type="InterPro" id="IPR000547">
    <property type="entry name" value="Clathrin_H-chain/VPS_repeat"/>
</dbReference>
<feature type="repeat" description="CHCR" evidence="11">
    <location>
        <begin position="296"/>
        <end position="451"/>
    </location>
</feature>
<dbReference type="InterPro" id="IPR057308">
    <property type="entry name" value="CHCR_PEP5_VPS11"/>
</dbReference>
<dbReference type="GO" id="GO:0007032">
    <property type="term" value="P:endosome organization"/>
    <property type="evidence" value="ECO:0007669"/>
    <property type="project" value="TreeGrafter"/>
</dbReference>
<dbReference type="Proteomes" id="UP000189513">
    <property type="component" value="Unassembled WGS sequence"/>
</dbReference>
<keyword evidence="5" id="KW-0862">Zinc</keyword>
<dbReference type="PANTHER" id="PTHR23323:SF24">
    <property type="entry name" value="VACUOLAR PROTEIN SORTING-ASSOCIATED PROTEIN 11 HOMOLOG"/>
    <property type="match status" value="1"/>
</dbReference>
<comment type="caution">
    <text evidence="14">The sequence shown here is derived from an EMBL/GenBank/DDBJ whole genome shotgun (WGS) entry which is preliminary data.</text>
</comment>
<organism evidence="14 15">
    <name type="scientific">Cyberlindnera fabianii</name>
    <name type="common">Yeast</name>
    <name type="synonym">Hansenula fabianii</name>
    <dbReference type="NCBI Taxonomy" id="36022"/>
    <lineage>
        <taxon>Eukaryota</taxon>
        <taxon>Fungi</taxon>
        <taxon>Dikarya</taxon>
        <taxon>Ascomycota</taxon>
        <taxon>Saccharomycotina</taxon>
        <taxon>Saccharomycetes</taxon>
        <taxon>Phaffomycetales</taxon>
        <taxon>Phaffomycetaceae</taxon>
        <taxon>Cyberlindnera</taxon>
    </lineage>
</organism>
<accession>A0A1V2L8E7</accession>
<keyword evidence="12" id="KW-0175">Coiled coil</keyword>
<evidence type="ECO:0000313" key="15">
    <source>
        <dbReference type="Proteomes" id="UP000189513"/>
    </source>
</evidence>
<dbReference type="GO" id="GO:0030674">
    <property type="term" value="F:protein-macromolecule adaptor activity"/>
    <property type="evidence" value="ECO:0007669"/>
    <property type="project" value="TreeGrafter"/>
</dbReference>
<keyword evidence="15" id="KW-1185">Reference proteome</keyword>
<evidence type="ECO:0000256" key="3">
    <source>
        <dbReference type="ARBA" id="ARBA00022723"/>
    </source>
</evidence>
<dbReference type="SUPFAM" id="SSF57850">
    <property type="entry name" value="RING/U-box"/>
    <property type="match status" value="1"/>
</dbReference>
<dbReference type="PANTHER" id="PTHR23323">
    <property type="entry name" value="VACUOLAR PROTEIN SORTING-ASSOCIATED PROTEIN"/>
    <property type="match status" value="1"/>
</dbReference>
<keyword evidence="3" id="KW-0479">Metal-binding</keyword>
<evidence type="ECO:0000256" key="9">
    <source>
        <dbReference type="PIRNR" id="PIRNR007860"/>
    </source>
</evidence>
<reference evidence="15" key="1">
    <citation type="journal article" date="2017" name="Genome Announc.">
        <title>Genome sequences of Cyberlindnera fabianii 65, Pichia kudriavzevii 129, and Saccharomyces cerevisiae 131 isolated from fermented masau fruits in Zimbabwe.</title>
        <authorList>
            <person name="van Rijswijck I.M.H."/>
            <person name="Derks M.F.L."/>
            <person name="Abee T."/>
            <person name="de Ridder D."/>
            <person name="Smid E.J."/>
        </authorList>
    </citation>
    <scope>NUCLEOTIDE SEQUENCE [LARGE SCALE GENOMIC DNA]</scope>
    <source>
        <strain evidence="15">65</strain>
    </source>
</reference>
<evidence type="ECO:0000256" key="2">
    <source>
        <dbReference type="ARBA" id="ARBA00022448"/>
    </source>
</evidence>
<keyword evidence="6 9" id="KW-0653">Protein transport</keyword>
<dbReference type="OMA" id="ENENECP"/>
<evidence type="ECO:0000256" key="10">
    <source>
        <dbReference type="PROSITE-ProRule" id="PRU00175"/>
    </source>
</evidence>
<protein>
    <recommendedName>
        <fullName evidence="9">E3 ubiquitin-protein ligase PEP5</fullName>
        <ecNumber evidence="9">2.3.2.27</ecNumber>
    </recommendedName>
</protein>
<sequence>MSKILSRKDDKLNETTYQTLVHVKNGNNSYPITAWTASSHFNIIGVGFANGVVVLIRGDLMRDRGSSQTIAYKSPDPVTGLELEEDNNNDPILYVTTTSKVLFVPTTQGYKPGNETVLESGKGADLGTTGIDGDKLFVGRTEGVVYHTSSAATYSMALEMPKKKVFKFGKYLLIVSSNTIESSSLILNGYAEPTKIVMADTEHKLISMSHTIASTVQDALMLWGDIYVLSSDGMLYKIHEKSIETQIEIIMKRDLYPIAIQIAENNVDHNALLKIKKQYGDYLYAKDETTEAMDQYIATLSLGKTSEIIKMYKDSKEVGNLSRYLEEMLKQGLATKEHVTLLLCTYCKLKAVDKLDDFINRYDKETNELMKVEFDLDVVIELCRDINFLDHASKLAQNLGYSSLAVDILLREHNDPHAALKYIKTLPVDDTLRILVEYARRLLDECPNVTTALLIDVFTGKYKPEKKDTAGPHPVREETPVILQSYKAFVDYMSSAASTITASSNEEDHIANGNGKVNGHSRPTYQPPRPRIIFPSFVNRPNEFVIFLEACAESYDFFEGNEKDKVDILTTLFELYLTLGDNTEDPEAKKSWQKKALDLAQGETALDSNSLLLISNVFDFNDGEILAREGPGFEIDLFRSAVAAGDVDDCVAILEKYGSDEPELYPLALMFYTSSDEVFSKVGEERFKHVLDKIKKDRIMTPLEFIQALSVNNVATVDLIKDYIIDLVESERKEIEINEKLIASYRAEVKKKQEQIHKLATDPTITHPTKCCSCSNKLDGETVHFACGHSYHKSCISEEDRCPRCTPARETIHNIRENQKAIGGRNDLFEAALEDADNRFRVITDFFGKGAMERVNYVLSEDS</sequence>
<dbReference type="InterPro" id="IPR001841">
    <property type="entry name" value="Znf_RING"/>
</dbReference>
<dbReference type="GO" id="GO:0030897">
    <property type="term" value="C:HOPS complex"/>
    <property type="evidence" value="ECO:0007669"/>
    <property type="project" value="UniProtKB-UniRule"/>
</dbReference>
<dbReference type="Pfam" id="PF12451">
    <property type="entry name" value="VPS11_C"/>
    <property type="match status" value="1"/>
</dbReference>
<dbReference type="GO" id="GO:0000329">
    <property type="term" value="C:fungal-type vacuole membrane"/>
    <property type="evidence" value="ECO:0007669"/>
    <property type="project" value="UniProtKB-UniRule"/>
</dbReference>
<dbReference type="GO" id="GO:0008270">
    <property type="term" value="F:zinc ion binding"/>
    <property type="evidence" value="ECO:0007669"/>
    <property type="project" value="UniProtKB-KW"/>
</dbReference>
<keyword evidence="2 9" id="KW-0813">Transport</keyword>
<dbReference type="PIRSF" id="PIRSF007860">
    <property type="entry name" value="VPS11"/>
    <property type="match status" value="1"/>
</dbReference>
<keyword evidence="9" id="KW-0808">Transferase</keyword>
<evidence type="ECO:0000256" key="5">
    <source>
        <dbReference type="ARBA" id="ARBA00022833"/>
    </source>
</evidence>
<dbReference type="PROSITE" id="PS50089">
    <property type="entry name" value="ZF_RING_2"/>
    <property type="match status" value="1"/>
</dbReference>
<evidence type="ECO:0000256" key="7">
    <source>
        <dbReference type="ARBA" id="ARBA00023136"/>
    </source>
</evidence>
<dbReference type="Pfam" id="PF23356">
    <property type="entry name" value="TPR_PEP5_VPS11"/>
    <property type="match status" value="1"/>
</dbReference>
<dbReference type="GO" id="GO:0061630">
    <property type="term" value="F:ubiquitin protein ligase activity"/>
    <property type="evidence" value="ECO:0007669"/>
    <property type="project" value="UniProtKB-EC"/>
</dbReference>
<dbReference type="GO" id="GO:0048284">
    <property type="term" value="P:organelle fusion"/>
    <property type="evidence" value="ECO:0007669"/>
    <property type="project" value="TreeGrafter"/>
</dbReference>
<evidence type="ECO:0000256" key="8">
    <source>
        <dbReference type="ARBA" id="ARBA00029433"/>
    </source>
</evidence>
<dbReference type="GO" id="GO:0006904">
    <property type="term" value="P:vesicle docking involved in exocytosis"/>
    <property type="evidence" value="ECO:0007669"/>
    <property type="project" value="TreeGrafter"/>
</dbReference>
<gene>
    <name evidence="14" type="ORF">BON22_1889</name>
</gene>
<comment type="subcellular location">
    <subcellularLocation>
        <location evidence="8">Endomembrane system</location>
        <topology evidence="8">Peripheral membrane protein</topology>
        <orientation evidence="8">Cytoplasmic side</orientation>
    </subcellularLocation>
    <subcellularLocation>
        <location evidence="9">Vacuole membrane</location>
        <topology evidence="9">Peripheral membrane protein</topology>
        <orientation evidence="9">Cytoplasmic side</orientation>
    </subcellularLocation>
</comment>
<dbReference type="InterPro" id="IPR016528">
    <property type="entry name" value="VPS11"/>
</dbReference>
<dbReference type="VEuPathDB" id="FungiDB:BON22_1889"/>
<dbReference type="AlphaFoldDB" id="A0A1V2L8E7"/>
<dbReference type="EC" id="2.3.2.27" evidence="9"/>
<proteinExistence type="inferred from homology"/>
<dbReference type="GO" id="GO:0033263">
    <property type="term" value="C:CORVET complex"/>
    <property type="evidence" value="ECO:0007669"/>
    <property type="project" value="UniProtKB-UniRule"/>
</dbReference>
<evidence type="ECO:0000256" key="6">
    <source>
        <dbReference type="ARBA" id="ARBA00022927"/>
    </source>
</evidence>
<keyword evidence="4 10" id="KW-0863">Zinc-finger</keyword>
<evidence type="ECO:0000313" key="14">
    <source>
        <dbReference type="EMBL" id="ONH68123.1"/>
    </source>
</evidence>
<evidence type="ECO:0000259" key="13">
    <source>
        <dbReference type="PROSITE" id="PS50089"/>
    </source>
</evidence>